<protein>
    <submittedName>
        <fullName evidence="2">Flagellar biogenesis protein FliO</fullName>
    </submittedName>
</protein>
<accession>A0ABR6PXT7</accession>
<feature type="transmembrane region" description="Helical" evidence="1">
    <location>
        <begin position="37"/>
        <end position="60"/>
    </location>
</feature>
<keyword evidence="2" id="KW-0282">Flagellum</keyword>
<keyword evidence="2" id="KW-0969">Cilium</keyword>
<dbReference type="EMBL" id="JACHKS010000001">
    <property type="protein sequence ID" value="MBB6330533.1"/>
    <property type="molecule type" value="Genomic_DNA"/>
</dbReference>
<keyword evidence="3" id="KW-1185">Reference proteome</keyword>
<evidence type="ECO:0000256" key="1">
    <source>
        <dbReference type="SAM" id="Phobius"/>
    </source>
</evidence>
<keyword evidence="1" id="KW-1133">Transmembrane helix</keyword>
<dbReference type="Proteomes" id="UP000587367">
    <property type="component" value="Unassembled WGS sequence"/>
</dbReference>
<keyword evidence="1" id="KW-0472">Membrane</keyword>
<comment type="caution">
    <text evidence="2">The sequence shown here is derived from an EMBL/GenBank/DDBJ whole genome shotgun (WGS) entry which is preliminary data.</text>
</comment>
<feature type="transmembrane region" description="Helical" evidence="1">
    <location>
        <begin position="6"/>
        <end position="25"/>
    </location>
</feature>
<evidence type="ECO:0000313" key="2">
    <source>
        <dbReference type="EMBL" id="MBB6330533.1"/>
    </source>
</evidence>
<organism evidence="2 3">
    <name type="scientific">Chryseobacterium sediminis</name>
    <dbReference type="NCBI Taxonomy" id="1679494"/>
    <lineage>
        <taxon>Bacteria</taxon>
        <taxon>Pseudomonadati</taxon>
        <taxon>Bacteroidota</taxon>
        <taxon>Flavobacteriia</taxon>
        <taxon>Flavobacteriales</taxon>
        <taxon>Weeksellaceae</taxon>
        <taxon>Chryseobacterium group</taxon>
        <taxon>Chryseobacterium</taxon>
    </lineage>
</organism>
<proteinExistence type="predicted"/>
<reference evidence="2 3" key="1">
    <citation type="submission" date="2020-08" db="EMBL/GenBank/DDBJ databases">
        <title>Functional genomics of gut bacteria from endangered species of beetles.</title>
        <authorList>
            <person name="Carlos-Shanley C."/>
        </authorList>
    </citation>
    <scope>NUCLEOTIDE SEQUENCE [LARGE SCALE GENOMIC DNA]</scope>
    <source>
        <strain evidence="2 3">S00068</strain>
    </source>
</reference>
<evidence type="ECO:0000313" key="3">
    <source>
        <dbReference type="Proteomes" id="UP000587367"/>
    </source>
</evidence>
<name>A0ABR6PXT7_9FLAO</name>
<sequence>MIYYFFLLFIIAVFGGIAYLIMRFFNKWTKNSKYELLFNTLIFIGSFFLVSFLSLCIFFSTVDFSR</sequence>
<keyword evidence="2" id="KW-0966">Cell projection</keyword>
<keyword evidence="1" id="KW-0812">Transmembrane</keyword>
<gene>
    <name evidence="2" type="ORF">HNP24_001483</name>
</gene>